<dbReference type="EMBL" id="RSDW01000001">
    <property type="protein sequence ID" value="RSL16502.1"/>
    <property type="molecule type" value="Genomic_DNA"/>
</dbReference>
<dbReference type="SUPFAM" id="SSF56925">
    <property type="entry name" value="OMPA-like"/>
    <property type="match status" value="1"/>
</dbReference>
<feature type="signal peptide" evidence="1">
    <location>
        <begin position="1"/>
        <end position="22"/>
    </location>
</feature>
<evidence type="ECO:0008006" key="4">
    <source>
        <dbReference type="Google" id="ProtNLM"/>
    </source>
</evidence>
<dbReference type="AlphaFoldDB" id="A0A3R9PRV2"/>
<keyword evidence="3" id="KW-1185">Reference proteome</keyword>
<protein>
    <recommendedName>
        <fullName evidence="4">Outer membrane protein beta-barrel domain-containing protein</fullName>
    </recommendedName>
</protein>
<accession>A0A3R9PRV2</accession>
<dbReference type="Proteomes" id="UP000269669">
    <property type="component" value="Unassembled WGS sequence"/>
</dbReference>
<comment type="caution">
    <text evidence="2">The sequence shown here is derived from an EMBL/GenBank/DDBJ whole genome shotgun (WGS) entry which is preliminary data.</text>
</comment>
<dbReference type="RefSeq" id="WP_125485097.1">
    <property type="nucleotide sequence ID" value="NZ_RSDW01000001.1"/>
</dbReference>
<proteinExistence type="predicted"/>
<sequence length="198" mass="21535">MNKLTQVFAYALLLSLSLAAMAQKPSNTLDAYAVYSEMRANAPVGGCGCFWMSGGHGGISVPVWRNISAVAEMGGHTTGNLPNFNTGLSLFYGMGGLRMRVPNHTRFQPFGQALFGGVHGFDGYFPAPVGKLPTSYDTSFALTVGGGLDISVSRHIWIRALQADYFYSELRNVQGNRQNQFRIGAGVLFRGPDLHWKH</sequence>
<dbReference type="Gene3D" id="2.40.160.20">
    <property type="match status" value="1"/>
</dbReference>
<evidence type="ECO:0000313" key="3">
    <source>
        <dbReference type="Proteomes" id="UP000269669"/>
    </source>
</evidence>
<dbReference type="InterPro" id="IPR011250">
    <property type="entry name" value="OMP/PagP_B-barrel"/>
</dbReference>
<keyword evidence="1" id="KW-0732">Signal</keyword>
<evidence type="ECO:0000313" key="2">
    <source>
        <dbReference type="EMBL" id="RSL16502.1"/>
    </source>
</evidence>
<dbReference type="OrthoDB" id="116075at2"/>
<reference evidence="2 3" key="1">
    <citation type="submission" date="2018-12" db="EMBL/GenBank/DDBJ databases">
        <title>Sequencing of bacterial isolates from soil warming experiment in Harvard Forest, Massachusetts, USA.</title>
        <authorList>
            <person name="Deangelis K."/>
        </authorList>
    </citation>
    <scope>NUCLEOTIDE SEQUENCE [LARGE SCALE GENOMIC DNA]</scope>
    <source>
        <strain evidence="2 3">EB153</strain>
    </source>
</reference>
<gene>
    <name evidence="2" type="ORF">EDE15_2018</name>
</gene>
<evidence type="ECO:0000256" key="1">
    <source>
        <dbReference type="SAM" id="SignalP"/>
    </source>
</evidence>
<feature type="chain" id="PRO_5018772105" description="Outer membrane protein beta-barrel domain-containing protein" evidence="1">
    <location>
        <begin position="23"/>
        <end position="198"/>
    </location>
</feature>
<organism evidence="2 3">
    <name type="scientific">Edaphobacter aggregans</name>
    <dbReference type="NCBI Taxonomy" id="570835"/>
    <lineage>
        <taxon>Bacteria</taxon>
        <taxon>Pseudomonadati</taxon>
        <taxon>Acidobacteriota</taxon>
        <taxon>Terriglobia</taxon>
        <taxon>Terriglobales</taxon>
        <taxon>Acidobacteriaceae</taxon>
        <taxon>Edaphobacter</taxon>
    </lineage>
</organism>
<name>A0A3R9PRV2_9BACT</name>